<keyword evidence="2" id="KW-1185">Reference proteome</keyword>
<dbReference type="NCBIfam" id="TIGR04223">
    <property type="entry name" value="quorum_AgrD"/>
    <property type="match status" value="1"/>
</dbReference>
<dbReference type="Proteomes" id="UP000184442">
    <property type="component" value="Unassembled WGS sequence"/>
</dbReference>
<dbReference type="EMBL" id="FQZS01000035">
    <property type="protein sequence ID" value="SHJ35875.1"/>
    <property type="molecule type" value="Genomic_DNA"/>
</dbReference>
<name>A0A1M6IN49_9FIRM</name>
<gene>
    <name evidence="1" type="ORF">SAMN02745176_03334</name>
</gene>
<accession>A0A1M6IN49</accession>
<dbReference type="AlphaFoldDB" id="A0A1M6IN49"/>
<reference evidence="1 2" key="1">
    <citation type="submission" date="2016-11" db="EMBL/GenBank/DDBJ databases">
        <authorList>
            <person name="Jaros S."/>
            <person name="Januszkiewicz K."/>
            <person name="Wedrychowicz H."/>
        </authorList>
    </citation>
    <scope>NUCLEOTIDE SEQUENCE [LARGE SCALE GENOMIC DNA]</scope>
    <source>
        <strain evidence="1 2">DSM 19022</strain>
    </source>
</reference>
<sequence>MKFRRNLLSMAACLALFVAKTSIGTCCYWVLYQPKMPDKLCK</sequence>
<proteinExistence type="predicted"/>
<evidence type="ECO:0000313" key="2">
    <source>
        <dbReference type="Proteomes" id="UP000184442"/>
    </source>
</evidence>
<evidence type="ECO:0000313" key="1">
    <source>
        <dbReference type="EMBL" id="SHJ35875.1"/>
    </source>
</evidence>
<organism evidence="1 2">
    <name type="scientific">Lutispora thermophila DSM 19022</name>
    <dbReference type="NCBI Taxonomy" id="1122184"/>
    <lineage>
        <taxon>Bacteria</taxon>
        <taxon>Bacillati</taxon>
        <taxon>Bacillota</taxon>
        <taxon>Clostridia</taxon>
        <taxon>Lutisporales</taxon>
        <taxon>Lutisporaceae</taxon>
        <taxon>Lutispora</taxon>
    </lineage>
</organism>
<protein>
    <submittedName>
        <fullName evidence="1">Cyclic lactone autoinducer peptide</fullName>
    </submittedName>
</protein>
<dbReference type="InterPro" id="IPR009229">
    <property type="entry name" value="AgrD"/>
</dbReference>
<dbReference type="OrthoDB" id="1809626at2"/>
<dbReference type="RefSeq" id="WP_084524765.1">
    <property type="nucleotide sequence ID" value="NZ_FQZS01000035.1"/>
</dbReference>